<dbReference type="InterPro" id="IPR006680">
    <property type="entry name" value="Amidohydro-rel"/>
</dbReference>
<dbReference type="SUPFAM" id="SSF51338">
    <property type="entry name" value="Composite domain of metallo-dependent hydrolases"/>
    <property type="match status" value="1"/>
</dbReference>
<dbReference type="PANTHER" id="PTHR43794">
    <property type="entry name" value="AMINOHYDROLASE SSNA-RELATED"/>
    <property type="match status" value="1"/>
</dbReference>
<dbReference type="EMBL" id="LO017727">
    <property type="protein sequence ID" value="CRH05045.1"/>
    <property type="molecule type" value="Genomic_DNA"/>
</dbReference>
<dbReference type="Gene3D" id="2.30.40.10">
    <property type="entry name" value="Urease, subunit C, domain 1"/>
    <property type="match status" value="1"/>
</dbReference>
<dbReference type="SUPFAM" id="SSF51556">
    <property type="entry name" value="Metallo-dependent hydrolases"/>
    <property type="match status" value="1"/>
</dbReference>
<dbReference type="AlphaFoldDB" id="A0A1S7LDQ5"/>
<dbReference type="GO" id="GO:0046872">
    <property type="term" value="F:metal ion binding"/>
    <property type="evidence" value="ECO:0007669"/>
    <property type="project" value="UniProtKB-KW"/>
</dbReference>
<protein>
    <submittedName>
        <fullName evidence="6">S-adenosylhomocysteine deaminase</fullName>
        <ecNumber evidence="6">3.5.4.28</ecNumber>
    </submittedName>
</protein>
<name>A0A1S7LDQ5_MAGMO</name>
<dbReference type="FunFam" id="3.20.20.140:FF:000014">
    <property type="entry name" value="5-methylthioadenosine/S-adenosylhomocysteine deaminase"/>
    <property type="match status" value="1"/>
</dbReference>
<dbReference type="PANTHER" id="PTHR43794:SF11">
    <property type="entry name" value="AMIDOHYDROLASE-RELATED DOMAIN-CONTAINING PROTEIN"/>
    <property type="match status" value="1"/>
</dbReference>
<dbReference type="Pfam" id="PF01979">
    <property type="entry name" value="Amidohydro_1"/>
    <property type="match status" value="1"/>
</dbReference>
<evidence type="ECO:0000259" key="5">
    <source>
        <dbReference type="Pfam" id="PF01979"/>
    </source>
</evidence>
<evidence type="ECO:0000256" key="2">
    <source>
        <dbReference type="ARBA" id="ARBA00022723"/>
    </source>
</evidence>
<keyword evidence="2" id="KW-0479">Metal-binding</keyword>
<organism evidence="6">
    <name type="scientific">Magnetococcus massalia (strain MO-1)</name>
    <dbReference type="NCBI Taxonomy" id="451514"/>
    <lineage>
        <taxon>Bacteria</taxon>
        <taxon>Pseudomonadati</taxon>
        <taxon>Pseudomonadota</taxon>
        <taxon>Magnetococcia</taxon>
        <taxon>Magnetococcales</taxon>
        <taxon>Magnetococcaceae</taxon>
        <taxon>Magnetococcus</taxon>
    </lineage>
</organism>
<dbReference type="Gene3D" id="3.20.20.140">
    <property type="entry name" value="Metal-dependent hydrolases"/>
    <property type="match status" value="1"/>
</dbReference>
<proteinExistence type="inferred from homology"/>
<gene>
    <name evidence="6" type="primary">mtaD</name>
    <name evidence="6" type="ORF">MAGMO_0846</name>
</gene>
<dbReference type="InterPro" id="IPR011059">
    <property type="entry name" value="Metal-dep_hydrolase_composite"/>
</dbReference>
<sequence>MLQSVKNARHPSLGLVNLQIKNGLIHAMGPDVALPEGEEGVLDAEGHYLLPGLVNAHTHAAMTLLRGYGDDMPLMEWLESRIWPAEAKLTEEDVYWGTKLACMEMIRSGTLHFQDMYWHFHGVARAVEETGIRGGVGAIFIDAAGPDQAEQFKQQALTLFEERQRYSDRVEYILTPHAIYTVSPDTLRWVANFSEKHQLPVHIHLSETAFEVQQCLDNHGVRPTQHLLNQGLLTPRTFLAHGVHLEDAELDLIAQHGATLVTNPVSNMKLAVGGFFPLNRAVEREIPIAMGTDGSASNNSLDLFQDMKTLALVQKHGTGDPTAAPASLVWEIATGANAPLFAPHHDTPRRGELHVGQAADFILVDLDHVETTPTHSLTSNLVYAATGHQVQSAVVAGRLIMHNRLIPGEAETKAEVAARAKRLCQN</sequence>
<keyword evidence="3 6" id="KW-0378">Hydrolase</keyword>
<evidence type="ECO:0000313" key="6">
    <source>
        <dbReference type="EMBL" id="CRH05045.1"/>
    </source>
</evidence>
<feature type="domain" description="Amidohydrolase-related" evidence="5">
    <location>
        <begin position="48"/>
        <end position="399"/>
    </location>
</feature>
<keyword evidence="4" id="KW-0862">Zinc</keyword>
<dbReference type="CDD" id="cd01298">
    <property type="entry name" value="ATZ_TRZ_like"/>
    <property type="match status" value="1"/>
</dbReference>
<evidence type="ECO:0000256" key="4">
    <source>
        <dbReference type="ARBA" id="ARBA00022833"/>
    </source>
</evidence>
<comment type="similarity">
    <text evidence="1">Belongs to the metallo-dependent hydrolases superfamily. ATZ/TRZ family.</text>
</comment>
<accession>A0A1S7LDQ5</accession>
<evidence type="ECO:0000256" key="1">
    <source>
        <dbReference type="ARBA" id="ARBA00006745"/>
    </source>
</evidence>
<dbReference type="GO" id="GO:0050270">
    <property type="term" value="F:S-adenosylhomocysteine deaminase activity"/>
    <property type="evidence" value="ECO:0007669"/>
    <property type="project" value="UniProtKB-EC"/>
</dbReference>
<evidence type="ECO:0000256" key="3">
    <source>
        <dbReference type="ARBA" id="ARBA00022801"/>
    </source>
</evidence>
<dbReference type="EC" id="3.5.4.28" evidence="6"/>
<reference evidence="6" key="1">
    <citation type="submission" date="2015-04" db="EMBL/GenBank/DDBJ databases">
        <authorList>
            <person name="Syromyatnikov M.Y."/>
            <person name="Popov V.N."/>
        </authorList>
    </citation>
    <scope>NUCLEOTIDE SEQUENCE</scope>
    <source>
        <strain evidence="6">MO-1</strain>
    </source>
</reference>
<dbReference type="InterPro" id="IPR032466">
    <property type="entry name" value="Metal_Hydrolase"/>
</dbReference>
<dbReference type="InterPro" id="IPR050287">
    <property type="entry name" value="MTA/SAH_deaminase"/>
</dbReference>